<accession>A0A915I238</accession>
<proteinExistence type="predicted"/>
<dbReference type="WBParaSite" id="nRc.2.0.1.t08203-RA">
    <property type="protein sequence ID" value="nRc.2.0.1.t08203-RA"/>
    <property type="gene ID" value="nRc.2.0.1.g08203"/>
</dbReference>
<dbReference type="AlphaFoldDB" id="A0A915I238"/>
<keyword evidence="1" id="KW-1185">Reference proteome</keyword>
<evidence type="ECO:0000313" key="1">
    <source>
        <dbReference type="Proteomes" id="UP000887565"/>
    </source>
</evidence>
<evidence type="ECO:0000313" key="2">
    <source>
        <dbReference type="WBParaSite" id="nRc.2.0.1.t08203-RA"/>
    </source>
</evidence>
<organism evidence="1 2">
    <name type="scientific">Romanomermis culicivorax</name>
    <name type="common">Nematode worm</name>
    <dbReference type="NCBI Taxonomy" id="13658"/>
    <lineage>
        <taxon>Eukaryota</taxon>
        <taxon>Metazoa</taxon>
        <taxon>Ecdysozoa</taxon>
        <taxon>Nematoda</taxon>
        <taxon>Enoplea</taxon>
        <taxon>Dorylaimia</taxon>
        <taxon>Mermithida</taxon>
        <taxon>Mermithoidea</taxon>
        <taxon>Mermithidae</taxon>
        <taxon>Romanomermis</taxon>
    </lineage>
</organism>
<name>A0A915I238_ROMCU</name>
<sequence length="60" mass="7140">MRKLFKYNLPSHGRYPNIEHYRPEPYLTIANNRDKIAYSMSYPNRLSLRRISRVIVVGAC</sequence>
<reference evidence="2" key="1">
    <citation type="submission" date="2022-11" db="UniProtKB">
        <authorList>
            <consortium name="WormBaseParasite"/>
        </authorList>
    </citation>
    <scope>IDENTIFICATION</scope>
</reference>
<dbReference type="Proteomes" id="UP000887565">
    <property type="component" value="Unplaced"/>
</dbReference>
<protein>
    <submittedName>
        <fullName evidence="2">Uncharacterized protein</fullName>
    </submittedName>
</protein>